<proteinExistence type="predicted"/>
<evidence type="ECO:0000256" key="1">
    <source>
        <dbReference type="ARBA" id="ARBA00022679"/>
    </source>
</evidence>
<keyword evidence="2" id="KW-0012">Acyltransferase</keyword>
<dbReference type="Proteomes" id="UP000006691">
    <property type="component" value="Chromosome"/>
</dbReference>
<dbReference type="AlphaFoldDB" id="F2F2E1"/>
<dbReference type="Gene3D" id="3.40.630.30">
    <property type="match status" value="1"/>
</dbReference>
<evidence type="ECO:0000313" key="4">
    <source>
        <dbReference type="EMBL" id="BAK15393.1"/>
    </source>
</evidence>
<keyword evidence="5" id="KW-1185">Reference proteome</keyword>
<dbReference type="InterPro" id="IPR050832">
    <property type="entry name" value="Bact_Acetyltransf"/>
</dbReference>
<dbReference type="PROSITE" id="PS51186">
    <property type="entry name" value="GNAT"/>
    <property type="match status" value="1"/>
</dbReference>
<protein>
    <submittedName>
        <fullName evidence="4">Histone acetyltransferase HPA2</fullName>
    </submittedName>
</protein>
<reference evidence="4 5" key="2">
    <citation type="journal article" date="2012" name="J. Biosci. Bioeng.">
        <title>Complete genome sequence and characterization of the N-acylhomoserine lactone-degrading gene of the potato leaf-associated Solibacillus silvestris.</title>
        <authorList>
            <person name="Morohoshi T."/>
            <person name="Tominaga Y."/>
            <person name="Someya N."/>
            <person name="Ikeda T."/>
        </authorList>
    </citation>
    <scope>NUCLEOTIDE SEQUENCE [LARGE SCALE GENOMIC DNA]</scope>
    <source>
        <strain evidence="4 5">StLB046</strain>
    </source>
</reference>
<name>F2F2E1_SOLSS</name>
<dbReference type="RefSeq" id="WP_014822974.1">
    <property type="nucleotide sequence ID" value="NC_018065.1"/>
</dbReference>
<evidence type="ECO:0000259" key="3">
    <source>
        <dbReference type="PROSITE" id="PS51186"/>
    </source>
</evidence>
<sequence>MNIRKANRDDAPGIAKVHVDSWRTTYKGIIPQSFLDELSYEQRTKLWENNISDQTNTIFVAENENIIIGFVTGGTRSTNKEVGASDLTSIYLLEEWQGQNVGKKLLNQIMTSFLEQGYQKVYVDVLADNKTKQFYQYYGAEYVKTVQLSIAGKTLEEEIYVWDSVEKVIQQSK</sequence>
<gene>
    <name evidence="4" type="ordered locus">SSIL_0970</name>
</gene>
<dbReference type="InterPro" id="IPR016181">
    <property type="entry name" value="Acyl_CoA_acyltransferase"/>
</dbReference>
<accession>F2F2E1</accession>
<organism evidence="4 5">
    <name type="scientific">Solibacillus silvestris (strain StLB046)</name>
    <name type="common">Bacillus silvestris</name>
    <dbReference type="NCBI Taxonomy" id="1002809"/>
    <lineage>
        <taxon>Bacteria</taxon>
        <taxon>Bacillati</taxon>
        <taxon>Bacillota</taxon>
        <taxon>Bacilli</taxon>
        <taxon>Bacillales</taxon>
        <taxon>Caryophanaceae</taxon>
        <taxon>Solibacillus</taxon>
    </lineage>
</organism>
<dbReference type="PANTHER" id="PTHR43877">
    <property type="entry name" value="AMINOALKYLPHOSPHONATE N-ACETYLTRANSFERASE-RELATED-RELATED"/>
    <property type="match status" value="1"/>
</dbReference>
<dbReference type="EMBL" id="AP012157">
    <property type="protein sequence ID" value="BAK15393.1"/>
    <property type="molecule type" value="Genomic_DNA"/>
</dbReference>
<dbReference type="Pfam" id="PF00583">
    <property type="entry name" value="Acetyltransf_1"/>
    <property type="match status" value="1"/>
</dbReference>
<dbReference type="SUPFAM" id="SSF55729">
    <property type="entry name" value="Acyl-CoA N-acyltransferases (Nat)"/>
    <property type="match status" value="1"/>
</dbReference>
<evidence type="ECO:0000256" key="2">
    <source>
        <dbReference type="ARBA" id="ARBA00023315"/>
    </source>
</evidence>
<dbReference type="STRING" id="1002809.SSIL_0970"/>
<dbReference type="GO" id="GO:0016747">
    <property type="term" value="F:acyltransferase activity, transferring groups other than amino-acyl groups"/>
    <property type="evidence" value="ECO:0007669"/>
    <property type="project" value="InterPro"/>
</dbReference>
<dbReference type="CDD" id="cd04301">
    <property type="entry name" value="NAT_SF"/>
    <property type="match status" value="1"/>
</dbReference>
<dbReference type="eggNOG" id="COG1247">
    <property type="taxonomic scope" value="Bacteria"/>
</dbReference>
<dbReference type="InterPro" id="IPR000182">
    <property type="entry name" value="GNAT_dom"/>
</dbReference>
<evidence type="ECO:0000313" key="5">
    <source>
        <dbReference type="Proteomes" id="UP000006691"/>
    </source>
</evidence>
<reference evidence="5" key="1">
    <citation type="submission" date="2011-04" db="EMBL/GenBank/DDBJ databases">
        <title>Genome sequence of Solibacillus silvestris StLB046.</title>
        <authorList>
            <person name="Morohoshi T."/>
            <person name="Someya N."/>
            <person name="Ikeda T."/>
        </authorList>
    </citation>
    <scope>NUCLEOTIDE SEQUENCE [LARGE SCALE GENOMIC DNA]</scope>
    <source>
        <strain evidence="5">StLB046</strain>
    </source>
</reference>
<dbReference type="KEGG" id="siv:SSIL_0970"/>
<keyword evidence="1" id="KW-0808">Transferase</keyword>
<feature type="domain" description="N-acetyltransferase" evidence="3">
    <location>
        <begin position="1"/>
        <end position="162"/>
    </location>
</feature>
<dbReference type="PATRIC" id="fig|1002809.3.peg.981"/>
<dbReference type="HOGENOM" id="CLU_013985_18_2_9"/>